<dbReference type="Gene3D" id="2.160.10.10">
    <property type="entry name" value="Hexapeptide repeat proteins"/>
    <property type="match status" value="1"/>
</dbReference>
<keyword evidence="10 20" id="KW-0677">Repeat</keyword>
<dbReference type="Proteomes" id="UP000199481">
    <property type="component" value="Unassembled WGS sequence"/>
</dbReference>
<evidence type="ECO:0000256" key="12">
    <source>
        <dbReference type="ARBA" id="ARBA00022960"/>
    </source>
</evidence>
<dbReference type="EC" id="2.3.1.157" evidence="20"/>
<evidence type="ECO:0000256" key="19">
    <source>
        <dbReference type="ARBA" id="ARBA00049628"/>
    </source>
</evidence>
<dbReference type="Gene3D" id="3.90.550.10">
    <property type="entry name" value="Spore Coat Polysaccharide Biosynthesis Protein SpsA, Chain A"/>
    <property type="match status" value="1"/>
</dbReference>
<dbReference type="GO" id="GO:0019134">
    <property type="term" value="F:glucosamine-1-phosphate N-acetyltransferase activity"/>
    <property type="evidence" value="ECO:0007669"/>
    <property type="project" value="UniProtKB-UniRule"/>
</dbReference>
<dbReference type="GO" id="GO:0009245">
    <property type="term" value="P:lipid A biosynthetic process"/>
    <property type="evidence" value="ECO:0007669"/>
    <property type="project" value="UniProtKB-UniRule"/>
</dbReference>
<dbReference type="InterPro" id="IPR050065">
    <property type="entry name" value="GlmU-like"/>
</dbReference>
<evidence type="ECO:0000256" key="7">
    <source>
        <dbReference type="ARBA" id="ARBA00022679"/>
    </source>
</evidence>
<accession>A0A1H1AC28</accession>
<feature type="binding site" evidence="20">
    <location>
        <position position="103"/>
    </location>
    <ligand>
        <name>Mg(2+)</name>
        <dbReference type="ChEBI" id="CHEBI:18420"/>
    </ligand>
</feature>
<sequence>MPQRYAVILAAGQGSRMKSKLYKVLHPVAGKPMVGHVVSQVEAIGADKIVTIVGVGAEKVKDYLGSRSEYAIQSEQLGTGHAVIQAEELLKDKEGTTLVICGDTPLLTAETLTHLFDNHQEQGAKATILTAHAENPTGYGRVIRNELGNVEKIVEQKDASSEELQVQEINTGTYCFDNQLLFDALKQVGNDNVQGEYYLPDVIEILKKQEYVVSAYKMDNEEEALGVNDRIALAEATRLMRSRINKKHMQNGVTFIDPATTYIDSDVEIGLDTVIEAGVSLKGTTTIGEDCFIGSNSEVSNSKIGNNVRVTSSTIKDSEMSANSNIGPYSHLRPNSKIGNSVHIGNFVEIKNATIAEDTKVGHLTYIGDADLGKNINVGCGTIFVNYDGKNKHRTTVGDNVFVGCNANLIAPITIEENVYIAAGSTITKDVPTESLAIARTRQENKLNYFDRLSH</sequence>
<reference evidence="23" key="1">
    <citation type="submission" date="2016-10" db="EMBL/GenBank/DDBJ databases">
        <authorList>
            <person name="Varghese N."/>
            <person name="Submissions S."/>
        </authorList>
    </citation>
    <scope>NUCLEOTIDE SEQUENCE [LARGE SCALE GENOMIC DNA]</scope>
    <source>
        <strain evidence="23">MPL-11</strain>
    </source>
</reference>
<dbReference type="SUPFAM" id="SSF51161">
    <property type="entry name" value="Trimeric LpxA-like enzymes"/>
    <property type="match status" value="1"/>
</dbReference>
<feature type="binding site" evidence="20">
    <location>
        <position position="73"/>
    </location>
    <ligand>
        <name>UDP-N-acetyl-alpha-D-glucosamine</name>
        <dbReference type="ChEBI" id="CHEBI:57705"/>
    </ligand>
</feature>
<dbReference type="GO" id="GO:0071555">
    <property type="term" value="P:cell wall organization"/>
    <property type="evidence" value="ECO:0007669"/>
    <property type="project" value="UniProtKB-KW"/>
</dbReference>
<evidence type="ECO:0000256" key="17">
    <source>
        <dbReference type="ARBA" id="ARBA00048247"/>
    </source>
</evidence>
<keyword evidence="7 20" id="KW-0808">Transferase</keyword>
<dbReference type="Pfam" id="PF00132">
    <property type="entry name" value="Hexapep"/>
    <property type="match status" value="2"/>
</dbReference>
<feature type="binding site" evidence="20">
    <location>
        <position position="155"/>
    </location>
    <ligand>
        <name>UDP-N-acetyl-alpha-D-glucosamine</name>
        <dbReference type="ChEBI" id="CHEBI:57705"/>
    </ligand>
</feature>
<feature type="binding site" evidence="20">
    <location>
        <position position="170"/>
    </location>
    <ligand>
        <name>UDP-N-acetyl-alpha-D-glucosamine</name>
        <dbReference type="ChEBI" id="CHEBI:57705"/>
    </ligand>
</feature>
<dbReference type="UniPathway" id="UPA00973"/>
<dbReference type="AlphaFoldDB" id="A0A1H1AC28"/>
<evidence type="ECO:0000256" key="2">
    <source>
        <dbReference type="ARBA" id="ARBA00005166"/>
    </source>
</evidence>
<dbReference type="GO" id="GO:0008360">
    <property type="term" value="P:regulation of cell shape"/>
    <property type="evidence" value="ECO:0007669"/>
    <property type="project" value="UniProtKB-KW"/>
</dbReference>
<dbReference type="InterPro" id="IPR005835">
    <property type="entry name" value="NTP_transferase_dom"/>
</dbReference>
<feature type="binding site" evidence="20">
    <location>
        <begin position="9"/>
        <end position="12"/>
    </location>
    <ligand>
        <name>UDP-N-acetyl-alpha-D-glucosamine</name>
        <dbReference type="ChEBI" id="CHEBI:57705"/>
    </ligand>
</feature>
<comment type="pathway">
    <text evidence="2 20">Nucleotide-sugar biosynthesis; UDP-N-acetyl-alpha-D-glucosamine biosynthesis; N-acetyl-alpha-D-glucosamine 1-phosphate from alpha-D-glucosamine 6-phosphate (route II): step 2/2.</text>
</comment>
<evidence type="ECO:0000313" key="22">
    <source>
        <dbReference type="EMBL" id="SDQ37184.1"/>
    </source>
</evidence>
<dbReference type="GO" id="GO:0016020">
    <property type="term" value="C:membrane"/>
    <property type="evidence" value="ECO:0007669"/>
    <property type="project" value="GOC"/>
</dbReference>
<dbReference type="GO" id="GO:0003977">
    <property type="term" value="F:UDP-N-acetylglucosamine diphosphorylase activity"/>
    <property type="evidence" value="ECO:0007669"/>
    <property type="project" value="UniProtKB-UniRule"/>
</dbReference>
<feature type="region of interest" description="Linker" evidence="20">
    <location>
        <begin position="231"/>
        <end position="251"/>
    </location>
</feature>
<gene>
    <name evidence="20" type="primary">glmU</name>
    <name evidence="22" type="ORF">SAMN04487752_2005</name>
</gene>
<dbReference type="HAMAP" id="MF_01631">
    <property type="entry name" value="GlmU"/>
    <property type="match status" value="1"/>
</dbReference>
<comment type="similarity">
    <text evidence="4 20">In the C-terminal section; belongs to the transferase hexapeptide repeat family.</text>
</comment>
<comment type="subcellular location">
    <subcellularLocation>
        <location evidence="1 20">Cytoplasm</location>
    </subcellularLocation>
</comment>
<comment type="catalytic activity">
    <reaction evidence="18 20">
        <text>N-acetyl-alpha-D-glucosamine 1-phosphate + UTP + H(+) = UDP-N-acetyl-alpha-D-glucosamine + diphosphate</text>
        <dbReference type="Rhea" id="RHEA:13509"/>
        <dbReference type="ChEBI" id="CHEBI:15378"/>
        <dbReference type="ChEBI" id="CHEBI:33019"/>
        <dbReference type="ChEBI" id="CHEBI:46398"/>
        <dbReference type="ChEBI" id="CHEBI:57705"/>
        <dbReference type="ChEBI" id="CHEBI:57776"/>
        <dbReference type="EC" id="2.7.7.23"/>
    </reaction>
</comment>
<feature type="binding site" evidence="20">
    <location>
        <position position="228"/>
    </location>
    <ligand>
        <name>Mg(2+)</name>
        <dbReference type="ChEBI" id="CHEBI:18420"/>
    </ligand>
</feature>
<dbReference type="GO" id="GO:0005737">
    <property type="term" value="C:cytoplasm"/>
    <property type="evidence" value="ECO:0007669"/>
    <property type="project" value="UniProtKB-SubCell"/>
</dbReference>
<evidence type="ECO:0000256" key="4">
    <source>
        <dbReference type="ARBA" id="ARBA00007707"/>
    </source>
</evidence>
<evidence type="ECO:0000256" key="13">
    <source>
        <dbReference type="ARBA" id="ARBA00022984"/>
    </source>
</evidence>
<evidence type="ECO:0000256" key="18">
    <source>
        <dbReference type="ARBA" id="ARBA00048493"/>
    </source>
</evidence>
<feature type="binding site" evidence="20">
    <location>
        <position position="440"/>
    </location>
    <ligand>
        <name>acetyl-CoA</name>
        <dbReference type="ChEBI" id="CHEBI:57288"/>
    </ligand>
</feature>
<comment type="pathway">
    <text evidence="20">Bacterial outer membrane biogenesis; LPS lipid A biosynthesis.</text>
</comment>
<evidence type="ECO:0000256" key="15">
    <source>
        <dbReference type="ARBA" id="ARBA00023315"/>
    </source>
</evidence>
<comment type="function">
    <text evidence="19 20">Catalyzes the last two sequential reactions in the de novo biosynthetic pathway for UDP-N-acetylglucosamine (UDP-GlcNAc). The C-terminal domain catalyzes the transfer of acetyl group from acetyl coenzyme A to glucosamine-1-phosphate (GlcN-1-P) to produce N-acetylglucosamine-1-phosphate (GlcNAc-1-P), which is converted into UDP-GlcNAc by the transfer of uridine 5-monophosphate (from uridine 5-triphosphate), a reaction catalyzed by the N-terminal domain.</text>
</comment>
<dbReference type="UniPathway" id="UPA00113">
    <property type="reaction ID" value="UER00532"/>
</dbReference>
<dbReference type="PANTHER" id="PTHR43584">
    <property type="entry name" value="NUCLEOTIDYL TRANSFERASE"/>
    <property type="match status" value="1"/>
</dbReference>
<dbReference type="CDD" id="cd03353">
    <property type="entry name" value="LbH_GlmU_C"/>
    <property type="match status" value="1"/>
</dbReference>
<dbReference type="InterPro" id="IPR011004">
    <property type="entry name" value="Trimer_LpxA-like_sf"/>
</dbReference>
<comment type="pathway">
    <text evidence="3 20">Nucleotide-sugar biosynthesis; UDP-N-acetyl-alpha-D-glucosamine biosynthesis; UDP-N-acetyl-alpha-D-glucosamine from N-acetyl-alpha-D-glucosamine 1-phosphate: step 1/1.</text>
</comment>
<dbReference type="InterPro" id="IPR029044">
    <property type="entry name" value="Nucleotide-diphossugar_trans"/>
</dbReference>
<keyword evidence="8 20" id="KW-0548">Nucleotidyltransferase</keyword>
<keyword evidence="6 20" id="KW-0963">Cytoplasm</keyword>
<evidence type="ECO:0000256" key="14">
    <source>
        <dbReference type="ARBA" id="ARBA00023268"/>
    </source>
</evidence>
<feature type="binding site" evidence="20">
    <location>
        <position position="23"/>
    </location>
    <ligand>
        <name>UDP-N-acetyl-alpha-D-glucosamine</name>
        <dbReference type="ChEBI" id="CHEBI:57705"/>
    </ligand>
</feature>
<dbReference type="InterPro" id="IPR001451">
    <property type="entry name" value="Hexapep"/>
</dbReference>
<keyword evidence="11 20" id="KW-0460">Magnesium</keyword>
<evidence type="ECO:0000256" key="6">
    <source>
        <dbReference type="ARBA" id="ARBA00022490"/>
    </source>
</evidence>
<evidence type="ECO:0000256" key="11">
    <source>
        <dbReference type="ARBA" id="ARBA00022842"/>
    </source>
</evidence>
<dbReference type="InterPro" id="IPR038009">
    <property type="entry name" value="GlmU_C_LbH"/>
</dbReference>
<feature type="region of interest" description="N-acetyltransferase" evidence="20">
    <location>
        <begin position="252"/>
        <end position="455"/>
    </location>
</feature>
<dbReference type="NCBIfam" id="TIGR01173">
    <property type="entry name" value="glmU"/>
    <property type="match status" value="1"/>
</dbReference>
<organism evidence="22 23">
    <name type="scientific">Carnobacterium viridans</name>
    <dbReference type="NCBI Taxonomy" id="174587"/>
    <lineage>
        <taxon>Bacteria</taxon>
        <taxon>Bacillati</taxon>
        <taxon>Bacillota</taxon>
        <taxon>Bacilli</taxon>
        <taxon>Lactobacillales</taxon>
        <taxon>Carnobacteriaceae</taxon>
        <taxon>Carnobacterium</taxon>
    </lineage>
</organism>
<dbReference type="InterPro" id="IPR018357">
    <property type="entry name" value="Hexapep_transf_CS"/>
</dbReference>
<feature type="region of interest" description="Pyrophosphorylase" evidence="20">
    <location>
        <begin position="1"/>
        <end position="230"/>
    </location>
</feature>
<dbReference type="GO" id="GO:0006048">
    <property type="term" value="P:UDP-N-acetylglucosamine biosynthetic process"/>
    <property type="evidence" value="ECO:0007669"/>
    <property type="project" value="UniProtKB-UniPathway"/>
</dbReference>
<keyword evidence="13 20" id="KW-0573">Peptidoglycan synthesis</keyword>
<evidence type="ECO:0000256" key="1">
    <source>
        <dbReference type="ARBA" id="ARBA00004496"/>
    </source>
</evidence>
<dbReference type="Pfam" id="PF14602">
    <property type="entry name" value="Hexapep_2"/>
    <property type="match status" value="1"/>
</dbReference>
<feature type="binding site" evidence="20">
    <location>
        <position position="423"/>
    </location>
    <ligand>
        <name>acetyl-CoA</name>
        <dbReference type="ChEBI" id="CHEBI:57288"/>
    </ligand>
</feature>
<proteinExistence type="inferred from homology"/>
<dbReference type="EC" id="2.7.7.23" evidence="20"/>
<feature type="domain" description="Nucleotidyl transferase" evidence="21">
    <location>
        <begin position="6"/>
        <end position="217"/>
    </location>
</feature>
<dbReference type="GO" id="GO:0000287">
    <property type="term" value="F:magnesium ion binding"/>
    <property type="evidence" value="ECO:0007669"/>
    <property type="project" value="UniProtKB-UniRule"/>
</dbReference>
<keyword evidence="15 20" id="KW-0012">Acyltransferase</keyword>
<evidence type="ECO:0000256" key="9">
    <source>
        <dbReference type="ARBA" id="ARBA00022723"/>
    </source>
</evidence>
<feature type="binding site" evidence="20">
    <location>
        <begin position="386"/>
        <end position="387"/>
    </location>
    <ligand>
        <name>acetyl-CoA</name>
        <dbReference type="ChEBI" id="CHEBI:57288"/>
    </ligand>
</feature>
<evidence type="ECO:0000256" key="20">
    <source>
        <dbReference type="HAMAP-Rule" id="MF_01631"/>
    </source>
</evidence>
<comment type="catalytic activity">
    <reaction evidence="17 20">
        <text>alpha-D-glucosamine 1-phosphate + acetyl-CoA = N-acetyl-alpha-D-glucosamine 1-phosphate + CoA + H(+)</text>
        <dbReference type="Rhea" id="RHEA:13725"/>
        <dbReference type="ChEBI" id="CHEBI:15378"/>
        <dbReference type="ChEBI" id="CHEBI:57287"/>
        <dbReference type="ChEBI" id="CHEBI:57288"/>
        <dbReference type="ChEBI" id="CHEBI:57776"/>
        <dbReference type="ChEBI" id="CHEBI:58516"/>
        <dbReference type="EC" id="2.3.1.157"/>
    </reaction>
</comment>
<keyword evidence="14 20" id="KW-0511">Multifunctional enzyme</keyword>
<feature type="binding site" evidence="20">
    <location>
        <position position="140"/>
    </location>
    <ligand>
        <name>UDP-N-acetyl-alpha-D-glucosamine</name>
        <dbReference type="ChEBI" id="CHEBI:57705"/>
    </ligand>
</feature>
<keyword evidence="23" id="KW-1185">Reference proteome</keyword>
<dbReference type="Pfam" id="PF00483">
    <property type="entry name" value="NTP_transferase"/>
    <property type="match status" value="1"/>
</dbReference>
<dbReference type="SUPFAM" id="SSF53448">
    <property type="entry name" value="Nucleotide-diphospho-sugar transferases"/>
    <property type="match status" value="1"/>
</dbReference>
<feature type="binding site" evidence="20">
    <location>
        <begin position="78"/>
        <end position="79"/>
    </location>
    <ligand>
        <name>UDP-N-acetyl-alpha-D-glucosamine</name>
        <dbReference type="ChEBI" id="CHEBI:57705"/>
    </ligand>
</feature>
<comment type="cofactor">
    <cofactor evidence="20">
        <name>Mg(2+)</name>
        <dbReference type="ChEBI" id="CHEBI:18420"/>
    </cofactor>
    <text evidence="20">Binds 1 Mg(2+) ion per subunit.</text>
</comment>
<evidence type="ECO:0000256" key="3">
    <source>
        <dbReference type="ARBA" id="ARBA00005208"/>
    </source>
</evidence>
<feature type="binding site" evidence="20">
    <location>
        <position position="366"/>
    </location>
    <ligand>
        <name>UDP-N-acetyl-alpha-D-glucosamine</name>
        <dbReference type="ChEBI" id="CHEBI:57705"/>
    </ligand>
</feature>
<evidence type="ECO:0000313" key="23">
    <source>
        <dbReference type="Proteomes" id="UP000199481"/>
    </source>
</evidence>
<evidence type="ECO:0000256" key="16">
    <source>
        <dbReference type="ARBA" id="ARBA00023316"/>
    </source>
</evidence>
<comment type="subunit">
    <text evidence="20">Homotrimer.</text>
</comment>
<comment type="similarity">
    <text evidence="5 20">In the N-terminal section; belongs to the N-acetylglucosamine-1-phosphate uridyltransferase family.</text>
</comment>
<keyword evidence="12 20" id="KW-0133">Cell shape</keyword>
<dbReference type="CDD" id="cd02540">
    <property type="entry name" value="GT2_GlmU_N_bac"/>
    <property type="match status" value="1"/>
</dbReference>
<evidence type="ECO:0000259" key="21">
    <source>
        <dbReference type="Pfam" id="PF00483"/>
    </source>
</evidence>
<dbReference type="NCBIfam" id="NF010934">
    <property type="entry name" value="PRK14354.1"/>
    <property type="match status" value="1"/>
</dbReference>
<keyword evidence="16 20" id="KW-0961">Cell wall biogenesis/degradation</keyword>
<feature type="binding site" evidence="20">
    <location>
        <position position="228"/>
    </location>
    <ligand>
        <name>UDP-N-acetyl-alpha-D-glucosamine</name>
        <dbReference type="ChEBI" id="CHEBI:57705"/>
    </ligand>
</feature>
<feature type="binding site" evidence="20">
    <location>
        <position position="333"/>
    </location>
    <ligand>
        <name>UDP-N-acetyl-alpha-D-glucosamine</name>
        <dbReference type="ChEBI" id="CHEBI:57705"/>
    </ligand>
</feature>
<dbReference type="RefSeq" id="WP_035021153.1">
    <property type="nucleotide sequence ID" value="NZ_CP084916.1"/>
</dbReference>
<protein>
    <recommendedName>
        <fullName evidence="20">Bifunctional protein GlmU</fullName>
    </recommendedName>
    <domain>
        <recommendedName>
            <fullName evidence="20">UDP-N-acetylglucosamine pyrophosphorylase</fullName>
            <ecNumber evidence="20">2.7.7.23</ecNumber>
        </recommendedName>
        <alternativeName>
            <fullName evidence="20">N-acetylglucosamine-1-phosphate uridyltransferase</fullName>
        </alternativeName>
    </domain>
    <domain>
        <recommendedName>
            <fullName evidence="20">Glucosamine-1-phosphate N-acetyltransferase</fullName>
            <ecNumber evidence="20">2.3.1.157</ecNumber>
        </recommendedName>
    </domain>
</protein>
<evidence type="ECO:0000256" key="5">
    <source>
        <dbReference type="ARBA" id="ARBA00007947"/>
    </source>
</evidence>
<keyword evidence="9 20" id="KW-0479">Metal-binding</keyword>
<comment type="caution">
    <text evidence="20">Lacks conserved residue(s) required for the propagation of feature annotation.</text>
</comment>
<evidence type="ECO:0000256" key="10">
    <source>
        <dbReference type="ARBA" id="ARBA00022737"/>
    </source>
</evidence>
<dbReference type="PANTHER" id="PTHR43584:SF3">
    <property type="entry name" value="BIFUNCTIONAL PROTEIN GLMU"/>
    <property type="match status" value="1"/>
</dbReference>
<dbReference type="GO" id="GO:0000902">
    <property type="term" value="P:cell morphogenesis"/>
    <property type="evidence" value="ECO:0007669"/>
    <property type="project" value="UniProtKB-UniRule"/>
</dbReference>
<evidence type="ECO:0000256" key="8">
    <source>
        <dbReference type="ARBA" id="ARBA00022695"/>
    </source>
</evidence>
<name>A0A1H1AC28_9LACT</name>
<dbReference type="InterPro" id="IPR005882">
    <property type="entry name" value="Bifunctional_GlmU"/>
</dbReference>
<feature type="binding site" evidence="20">
    <location>
        <position position="377"/>
    </location>
    <ligand>
        <name>UDP-N-acetyl-alpha-D-glucosamine</name>
        <dbReference type="ChEBI" id="CHEBI:57705"/>
    </ligand>
</feature>
<feature type="active site" description="Proton acceptor" evidence="20">
    <location>
        <position position="363"/>
    </location>
</feature>
<feature type="binding site" evidence="20">
    <location>
        <position position="351"/>
    </location>
    <ligand>
        <name>UDP-N-acetyl-alpha-D-glucosamine</name>
        <dbReference type="ChEBI" id="CHEBI:57705"/>
    </ligand>
</feature>
<dbReference type="PROSITE" id="PS00101">
    <property type="entry name" value="HEXAPEP_TRANSFERASES"/>
    <property type="match status" value="1"/>
</dbReference>
<dbReference type="GO" id="GO:0009252">
    <property type="term" value="P:peptidoglycan biosynthetic process"/>
    <property type="evidence" value="ECO:0007669"/>
    <property type="project" value="UniProtKB-UniRule"/>
</dbReference>
<dbReference type="EMBL" id="FNJW01000008">
    <property type="protein sequence ID" value="SDQ37184.1"/>
    <property type="molecule type" value="Genomic_DNA"/>
</dbReference>
<dbReference type="OrthoDB" id="9775031at2"/>